<dbReference type="EC" id="5.-.-.-" evidence="8"/>
<evidence type="ECO:0000256" key="6">
    <source>
        <dbReference type="ARBA" id="ARBA00023136"/>
    </source>
</evidence>
<dbReference type="GO" id="GO:0006696">
    <property type="term" value="P:ergosterol biosynthetic process"/>
    <property type="evidence" value="ECO:0007669"/>
    <property type="project" value="TreeGrafter"/>
</dbReference>
<organism evidence="9 10">
    <name type="scientific">Trichomonascus ciferrii</name>
    <dbReference type="NCBI Taxonomy" id="44093"/>
    <lineage>
        <taxon>Eukaryota</taxon>
        <taxon>Fungi</taxon>
        <taxon>Dikarya</taxon>
        <taxon>Ascomycota</taxon>
        <taxon>Saccharomycotina</taxon>
        <taxon>Dipodascomycetes</taxon>
        <taxon>Dipodascales</taxon>
        <taxon>Trichomonascaceae</taxon>
        <taxon>Trichomonascus</taxon>
        <taxon>Trichomonascus ciferrii complex</taxon>
    </lineage>
</organism>
<proteinExistence type="inferred from homology"/>
<keyword evidence="3" id="KW-0812">Transmembrane</keyword>
<comment type="caution">
    <text evidence="9">The sequence shown here is derived from an EMBL/GenBank/DDBJ whole genome shotgun (WGS) entry which is preliminary data.</text>
</comment>
<dbReference type="EMBL" id="SWFS01000435">
    <property type="protein sequence ID" value="KAA8904004.1"/>
    <property type="molecule type" value="Genomic_DNA"/>
</dbReference>
<protein>
    <recommendedName>
        <fullName evidence="8">C-8 sterol isomerase</fullName>
        <ecNumber evidence="8">5.-.-.-</ecNumber>
    </recommendedName>
    <alternativeName>
        <fullName evidence="8">Delta-8--delta-7 sterol isomerase</fullName>
    </alternativeName>
</protein>
<keyword evidence="5" id="KW-1133">Transmembrane helix</keyword>
<gene>
    <name evidence="9" type="ORF">TRICI_005609</name>
</gene>
<dbReference type="OrthoDB" id="347124at2759"/>
<comment type="subcellular location">
    <subcellularLocation>
        <location evidence="1">Endoplasmic reticulum membrane</location>
    </subcellularLocation>
</comment>
<comment type="pathway">
    <text evidence="7 8">Steroid metabolism; ergosterol biosynthesis.</text>
</comment>
<comment type="function">
    <text evidence="8">Catalyzes the reaction which results in unsaturation at C-7 in the B ring of sterols.</text>
</comment>
<evidence type="ECO:0000256" key="5">
    <source>
        <dbReference type="ARBA" id="ARBA00022989"/>
    </source>
</evidence>
<name>A0A642URK7_9ASCO</name>
<dbReference type="UniPathway" id="UPA00768"/>
<keyword evidence="4" id="KW-0256">Endoplasmic reticulum</keyword>
<dbReference type="PANTHER" id="PTHR10868">
    <property type="entry name" value="SIGMA 1-TYPE OPIOID RECEPTOR-RELATED"/>
    <property type="match status" value="1"/>
</dbReference>
<dbReference type="InterPro" id="IPR006716">
    <property type="entry name" value="ERG2_sigma1_rcpt-like"/>
</dbReference>
<evidence type="ECO:0000313" key="10">
    <source>
        <dbReference type="Proteomes" id="UP000761534"/>
    </source>
</evidence>
<keyword evidence="6" id="KW-0472">Membrane</keyword>
<evidence type="ECO:0000256" key="2">
    <source>
        <dbReference type="ARBA" id="ARBA00007141"/>
    </source>
</evidence>
<dbReference type="AlphaFoldDB" id="A0A642URK7"/>
<evidence type="ECO:0000256" key="8">
    <source>
        <dbReference type="RuleBase" id="RU368083"/>
    </source>
</evidence>
<dbReference type="PANTHER" id="PTHR10868:SF1">
    <property type="entry name" value="SIGMA NON-OPIOID INTRACELLULAR RECEPTOR 1"/>
    <property type="match status" value="1"/>
</dbReference>
<evidence type="ECO:0000256" key="4">
    <source>
        <dbReference type="ARBA" id="ARBA00022824"/>
    </source>
</evidence>
<evidence type="ECO:0000313" key="9">
    <source>
        <dbReference type="EMBL" id="KAA8904004.1"/>
    </source>
</evidence>
<sequence length="218" mass="24233">MKLIGQMSLFVLLGFWVLNYLRVNVLPKGYIFDRTRLQEIGQDVLASHPGANATVLLDEVHKLLKAEYGHYINDMDDNAWVFNNAGNAMGTMIVLHASISEYLIFFGSATGTEGHTGTHFSDDYFLILTGEERAALPHARVPEVYKPGDSHHMKCGESKQYSIQNGTWALELAQGWIPSMLPFGFLEVFTSTLDLGSFIKTAKISGIDMGKNLLKGKF</sequence>
<reference evidence="9" key="1">
    <citation type="journal article" date="2019" name="G3 (Bethesda)">
        <title>Genome Assemblies of Two Rare Opportunistic Yeast Pathogens: Diutina rugosa (syn. Candida rugosa) and Trichomonascus ciferrii (syn. Candida ciferrii).</title>
        <authorList>
            <person name="Mixao V."/>
            <person name="Saus E."/>
            <person name="Hansen A.P."/>
            <person name="Lass-Florl C."/>
            <person name="Gabaldon T."/>
        </authorList>
    </citation>
    <scope>NUCLEOTIDE SEQUENCE</scope>
    <source>
        <strain evidence="9">CBS 4856</strain>
    </source>
</reference>
<comment type="similarity">
    <text evidence="2 8">Belongs to the ERG2 family.</text>
</comment>
<keyword evidence="10" id="KW-1185">Reference proteome</keyword>
<dbReference type="VEuPathDB" id="FungiDB:TRICI_005609"/>
<accession>A0A642URK7</accession>
<dbReference type="Pfam" id="PF04622">
    <property type="entry name" value="ERG2_Sigma1R"/>
    <property type="match status" value="1"/>
</dbReference>
<dbReference type="Proteomes" id="UP000761534">
    <property type="component" value="Unassembled WGS sequence"/>
</dbReference>
<dbReference type="GO" id="GO:0005789">
    <property type="term" value="C:endoplasmic reticulum membrane"/>
    <property type="evidence" value="ECO:0007669"/>
    <property type="project" value="UniProtKB-SubCell"/>
</dbReference>
<evidence type="ECO:0000256" key="1">
    <source>
        <dbReference type="ARBA" id="ARBA00004586"/>
    </source>
</evidence>
<evidence type="ECO:0000256" key="3">
    <source>
        <dbReference type="ARBA" id="ARBA00022692"/>
    </source>
</evidence>
<evidence type="ECO:0000256" key="7">
    <source>
        <dbReference type="ARBA" id="ARBA00029435"/>
    </source>
</evidence>